<evidence type="ECO:0000313" key="1">
    <source>
        <dbReference type="EMBL" id="KKU81014.1"/>
    </source>
</evidence>
<accession>A0A0G1TGV3</accession>
<dbReference type="EMBL" id="LCOQ01000004">
    <property type="protein sequence ID" value="KKU81014.1"/>
    <property type="molecule type" value="Genomic_DNA"/>
</dbReference>
<organism evidence="1 2">
    <name type="scientific">Candidatus Gottesmanbacteria bacterium GW2011_GWA1_47_8</name>
    <dbReference type="NCBI Taxonomy" id="1618438"/>
    <lineage>
        <taxon>Bacteria</taxon>
        <taxon>Candidatus Gottesmaniibacteriota</taxon>
    </lineage>
</organism>
<dbReference type="PANTHER" id="PTHR40080:SF1">
    <property type="entry name" value="TRPR-LIKE PROTEIN YERC_YECD"/>
    <property type="match status" value="1"/>
</dbReference>
<comment type="caution">
    <text evidence="1">The sequence shown here is derived from an EMBL/GenBank/DDBJ whole genome shotgun (WGS) entry which is preliminary data.</text>
</comment>
<dbReference type="GO" id="GO:0043565">
    <property type="term" value="F:sequence-specific DNA binding"/>
    <property type="evidence" value="ECO:0007669"/>
    <property type="project" value="InterPro"/>
</dbReference>
<protein>
    <submittedName>
        <fullName evidence="1">TrpR like protein, YerC/YecD</fullName>
    </submittedName>
</protein>
<gene>
    <name evidence="1" type="ORF">UY08_C0004G0022</name>
</gene>
<dbReference type="InterPro" id="IPR000831">
    <property type="entry name" value="Trp_repress"/>
</dbReference>
<dbReference type="Proteomes" id="UP000034212">
    <property type="component" value="Unassembled WGS sequence"/>
</dbReference>
<sequence length="146" mass="16957">MTQVSRVSLPKHLEAQMHAAIRKAFADLKTEDEVAAFLDDILTPTEKVMLGKRLAIAILLDKGYDQRTICTIMKTSLATVNQVSYWFKNKGTGYRIVVEKLKKQKEWEEIKLGLEEFLKDFFTVHGQLKQLRDKIPKEVYPRENLF</sequence>
<dbReference type="Pfam" id="PF01371">
    <property type="entry name" value="Trp_repressor"/>
    <property type="match status" value="1"/>
</dbReference>
<evidence type="ECO:0000313" key="2">
    <source>
        <dbReference type="Proteomes" id="UP000034212"/>
    </source>
</evidence>
<name>A0A0G1TGV3_9BACT</name>
<dbReference type="InterPro" id="IPR010921">
    <property type="entry name" value="Trp_repressor/repl_initiator"/>
</dbReference>
<reference evidence="1 2" key="1">
    <citation type="journal article" date="2015" name="Nature">
        <title>rRNA introns, odd ribosomes, and small enigmatic genomes across a large radiation of phyla.</title>
        <authorList>
            <person name="Brown C.T."/>
            <person name="Hug L.A."/>
            <person name="Thomas B.C."/>
            <person name="Sharon I."/>
            <person name="Castelle C.J."/>
            <person name="Singh A."/>
            <person name="Wilkins M.J."/>
            <person name="Williams K.H."/>
            <person name="Banfield J.F."/>
        </authorList>
    </citation>
    <scope>NUCLEOTIDE SEQUENCE [LARGE SCALE GENOMIC DNA]</scope>
</reference>
<dbReference type="GO" id="GO:0003700">
    <property type="term" value="F:DNA-binding transcription factor activity"/>
    <property type="evidence" value="ECO:0007669"/>
    <property type="project" value="InterPro"/>
</dbReference>
<dbReference type="Gene3D" id="1.10.1270.10">
    <property type="entry name" value="TrpR-like"/>
    <property type="match status" value="1"/>
</dbReference>
<dbReference type="InterPro" id="IPR013368">
    <property type="entry name" value="YecD_YerC"/>
</dbReference>
<dbReference type="AlphaFoldDB" id="A0A0G1TGV3"/>
<dbReference type="SUPFAM" id="SSF48295">
    <property type="entry name" value="TrpR-like"/>
    <property type="match status" value="1"/>
</dbReference>
<proteinExistence type="predicted"/>
<dbReference type="InterPro" id="IPR038116">
    <property type="entry name" value="TrpR-like_sf"/>
</dbReference>
<dbReference type="PANTHER" id="PTHR40080">
    <property type="entry name" value="LMO1763 PROTEIN"/>
    <property type="match status" value="1"/>
</dbReference>